<gene>
    <name evidence="1" type="ORF">M9H77_17731</name>
</gene>
<accession>A0ACC0B5F4</accession>
<name>A0ACC0B5F4_CATRO</name>
<proteinExistence type="predicted"/>
<sequence length="659" mass="74468">MRSRIKWVALAGIVLSFVSLLVHLFLAKSSDTMKRYGGLNIFMDDLFPLNAPGKQGPGHRRLWGEIDALKTLQPYPKPRTAYPAPNVQNNGFIYAKIFGGFGNIRTSICDLVAISRLLNATLVIPEIQQSLRSKGISSMFKSFSYIYDAEKFIAALANDVIIVTDLPPNLKEARKRKQLPTFRPQSTDSPSFYRNNILPKLKKAKVIGLIITDGGCLQPILPQSLAEYQRLRCRVAYDALHFRSEILALGQLMVERLQASGQPYLAYHPGLKRDTLAYHGCAELFQDIHTELIQYRRRQLIKQGVINQELTVDSHAQKGNGSCPFMPEEVGLLLRAMGYPPRTRIYLAGSETFGGQRLLIPLRAMYTNLVDRTSLCSKEELAIVVGLEAPLPPDPLENLPAKSVKQQKDEWDKAGPRPRPLPPPPDRPIYRHEKEGWYGWVAEKETEPDPTPSDLREQAHRLLWDALDYIVSLEANAFFPGFDNDGSRWPDFSSLVMGHRLYRRASSRTYRPNRKYLTELLNATNGHLYYPPRNLTTAAKDHLNKSLAEEGLTQEFHLAKPISFLSHPLPECSCTTLKNIEILRSGKGSSYHQLYGELDECPAWLEQSLAKVRDQEASLDEVESEENEMDLEEQSEPEADNQTNGVPSSEQDDEMDPDD</sequence>
<dbReference type="Proteomes" id="UP001060085">
    <property type="component" value="Linkage Group LG04"/>
</dbReference>
<evidence type="ECO:0000313" key="1">
    <source>
        <dbReference type="EMBL" id="KAI5667878.1"/>
    </source>
</evidence>
<reference evidence="2" key="1">
    <citation type="journal article" date="2023" name="Nat. Plants">
        <title>Single-cell RNA sequencing provides a high-resolution roadmap for understanding the multicellular compartmentation of specialized metabolism.</title>
        <authorList>
            <person name="Sun S."/>
            <person name="Shen X."/>
            <person name="Li Y."/>
            <person name="Li Y."/>
            <person name="Wang S."/>
            <person name="Li R."/>
            <person name="Zhang H."/>
            <person name="Shen G."/>
            <person name="Guo B."/>
            <person name="Wei J."/>
            <person name="Xu J."/>
            <person name="St-Pierre B."/>
            <person name="Chen S."/>
            <person name="Sun C."/>
        </authorList>
    </citation>
    <scope>NUCLEOTIDE SEQUENCE [LARGE SCALE GENOMIC DNA]</scope>
</reference>
<protein>
    <submittedName>
        <fullName evidence="1">Uncharacterized protein</fullName>
    </submittedName>
</protein>
<keyword evidence="2" id="KW-1185">Reference proteome</keyword>
<comment type="caution">
    <text evidence="1">The sequence shown here is derived from an EMBL/GenBank/DDBJ whole genome shotgun (WGS) entry which is preliminary data.</text>
</comment>
<evidence type="ECO:0000313" key="2">
    <source>
        <dbReference type="Proteomes" id="UP001060085"/>
    </source>
</evidence>
<dbReference type="EMBL" id="CM044704">
    <property type="protein sequence ID" value="KAI5667878.1"/>
    <property type="molecule type" value="Genomic_DNA"/>
</dbReference>
<organism evidence="1 2">
    <name type="scientific">Catharanthus roseus</name>
    <name type="common">Madagascar periwinkle</name>
    <name type="synonym">Vinca rosea</name>
    <dbReference type="NCBI Taxonomy" id="4058"/>
    <lineage>
        <taxon>Eukaryota</taxon>
        <taxon>Viridiplantae</taxon>
        <taxon>Streptophyta</taxon>
        <taxon>Embryophyta</taxon>
        <taxon>Tracheophyta</taxon>
        <taxon>Spermatophyta</taxon>
        <taxon>Magnoliopsida</taxon>
        <taxon>eudicotyledons</taxon>
        <taxon>Gunneridae</taxon>
        <taxon>Pentapetalae</taxon>
        <taxon>asterids</taxon>
        <taxon>lamiids</taxon>
        <taxon>Gentianales</taxon>
        <taxon>Apocynaceae</taxon>
        <taxon>Rauvolfioideae</taxon>
        <taxon>Vinceae</taxon>
        <taxon>Catharanthinae</taxon>
        <taxon>Catharanthus</taxon>
    </lineage>
</organism>